<dbReference type="AlphaFoldDB" id="A0A1X7I4F9"/>
<name>A0A1X7I4F9_9BURK</name>
<evidence type="ECO:0000313" key="2">
    <source>
        <dbReference type="EMBL" id="SMG09407.1"/>
    </source>
</evidence>
<sequence>MSWEDELLPASFRGVPFEVEQDELAAGRRNQLHEYVQRDEPYVEDLGRATRGIRVTGFLNGDDCYEQARALIAAFEEEGPGELVHPWLGRMMVSTDNQLPTLRRTREEGRTIRFDAAFVEAGELVFPGTSTDTSMGLLSAGDSLAGVSQSNFGNWLAGINLMNVSSASWLTTGTRFMSVFSNPSIASTTSPFAAILAQFTGVPQFASTFLSSPLLFASTLLGLPAQTLYRYTGTTNVLTATGSTTRAIASVADVQDAPGADAREFQRASVALAQDALVVHTSRELATIGVNADAGTISRPSSDPTSVASIDRQITADRVELDEAGEAIVRLEPPVVDDVIEVRDELDDAIWKMAQTATHTRYLALMDTRDALLRHLTAVARSGVRLVAMTPTQPLPALVLAYRRYGDAGRADEILRRNRIAHPGFVPPRRLLVAER</sequence>
<evidence type="ECO:0000313" key="3">
    <source>
        <dbReference type="Proteomes" id="UP000193228"/>
    </source>
</evidence>
<keyword evidence="3" id="KW-1185">Reference proteome</keyword>
<proteinExistence type="predicted"/>
<dbReference type="STRING" id="1515439.SAMN06265784_101319"/>
<dbReference type="InterPro" id="IPR009826">
    <property type="entry name" value="DNA_circ_N"/>
</dbReference>
<reference evidence="3" key="1">
    <citation type="submission" date="2017-04" db="EMBL/GenBank/DDBJ databases">
        <authorList>
            <person name="Varghese N."/>
            <person name="Submissions S."/>
        </authorList>
    </citation>
    <scope>NUCLEOTIDE SEQUENCE [LARGE SCALE GENOMIC DNA]</scope>
    <source>
        <strain evidence="3">LMG 29540</strain>
    </source>
</reference>
<organism evidence="2 3">
    <name type="scientific">Paraburkholderia susongensis</name>
    <dbReference type="NCBI Taxonomy" id="1515439"/>
    <lineage>
        <taxon>Bacteria</taxon>
        <taxon>Pseudomonadati</taxon>
        <taxon>Pseudomonadota</taxon>
        <taxon>Betaproteobacteria</taxon>
        <taxon>Burkholderiales</taxon>
        <taxon>Burkholderiaceae</taxon>
        <taxon>Paraburkholderia</taxon>
    </lineage>
</organism>
<dbReference type="Pfam" id="PF07157">
    <property type="entry name" value="DNA_circ_N"/>
    <property type="match status" value="1"/>
</dbReference>
<dbReference type="Proteomes" id="UP000193228">
    <property type="component" value="Unassembled WGS sequence"/>
</dbReference>
<feature type="domain" description="DNA circulation N-terminal" evidence="1">
    <location>
        <begin position="7"/>
        <end position="92"/>
    </location>
</feature>
<dbReference type="EMBL" id="FXAT01000001">
    <property type="protein sequence ID" value="SMG09407.1"/>
    <property type="molecule type" value="Genomic_DNA"/>
</dbReference>
<dbReference type="RefSeq" id="WP_167387417.1">
    <property type="nucleotide sequence ID" value="NZ_FXAT01000001.1"/>
</dbReference>
<gene>
    <name evidence="2" type="ORF">SAMN06265784_101319</name>
</gene>
<protein>
    <submittedName>
        <fullName evidence="2">Mu-like prophage DNA circulation protein</fullName>
    </submittedName>
</protein>
<accession>A0A1X7I4F9</accession>
<evidence type="ECO:0000259" key="1">
    <source>
        <dbReference type="Pfam" id="PF07157"/>
    </source>
</evidence>